<dbReference type="EMBL" id="JAIWYP010000001">
    <property type="protein sequence ID" value="KAH3882935.1"/>
    <property type="molecule type" value="Genomic_DNA"/>
</dbReference>
<organism evidence="1 2">
    <name type="scientific">Dreissena polymorpha</name>
    <name type="common">Zebra mussel</name>
    <name type="synonym">Mytilus polymorpha</name>
    <dbReference type="NCBI Taxonomy" id="45954"/>
    <lineage>
        <taxon>Eukaryota</taxon>
        <taxon>Metazoa</taxon>
        <taxon>Spiralia</taxon>
        <taxon>Lophotrochozoa</taxon>
        <taxon>Mollusca</taxon>
        <taxon>Bivalvia</taxon>
        <taxon>Autobranchia</taxon>
        <taxon>Heteroconchia</taxon>
        <taxon>Euheterodonta</taxon>
        <taxon>Imparidentia</taxon>
        <taxon>Neoheterodontei</taxon>
        <taxon>Myida</taxon>
        <taxon>Dreissenoidea</taxon>
        <taxon>Dreissenidae</taxon>
        <taxon>Dreissena</taxon>
    </lineage>
</organism>
<sequence length="64" mass="7108">MLPEDVAVIVSEDVTVVQLFPCHPSLQVHVPLVFEQLSELAVLHPQSVAHPTPYFHDGQTSIHK</sequence>
<dbReference type="Proteomes" id="UP000828390">
    <property type="component" value="Unassembled WGS sequence"/>
</dbReference>
<evidence type="ECO:0000313" key="2">
    <source>
        <dbReference type="Proteomes" id="UP000828390"/>
    </source>
</evidence>
<proteinExistence type="predicted"/>
<dbReference type="AlphaFoldDB" id="A0A9D4MT89"/>
<reference evidence="1" key="1">
    <citation type="journal article" date="2019" name="bioRxiv">
        <title>The Genome of the Zebra Mussel, Dreissena polymorpha: A Resource for Invasive Species Research.</title>
        <authorList>
            <person name="McCartney M.A."/>
            <person name="Auch B."/>
            <person name="Kono T."/>
            <person name="Mallez S."/>
            <person name="Zhang Y."/>
            <person name="Obille A."/>
            <person name="Becker A."/>
            <person name="Abrahante J.E."/>
            <person name="Garbe J."/>
            <person name="Badalamenti J.P."/>
            <person name="Herman A."/>
            <person name="Mangelson H."/>
            <person name="Liachko I."/>
            <person name="Sullivan S."/>
            <person name="Sone E.D."/>
            <person name="Koren S."/>
            <person name="Silverstein K.A.T."/>
            <person name="Beckman K.B."/>
            <person name="Gohl D.M."/>
        </authorList>
    </citation>
    <scope>NUCLEOTIDE SEQUENCE</scope>
    <source>
        <strain evidence="1">Duluth1</strain>
        <tissue evidence="1">Whole animal</tissue>
    </source>
</reference>
<name>A0A9D4MT89_DREPO</name>
<accession>A0A9D4MT89</accession>
<reference evidence="1" key="2">
    <citation type="submission" date="2020-11" db="EMBL/GenBank/DDBJ databases">
        <authorList>
            <person name="McCartney M.A."/>
            <person name="Auch B."/>
            <person name="Kono T."/>
            <person name="Mallez S."/>
            <person name="Becker A."/>
            <person name="Gohl D.M."/>
            <person name="Silverstein K.A.T."/>
            <person name="Koren S."/>
            <person name="Bechman K.B."/>
            <person name="Herman A."/>
            <person name="Abrahante J.E."/>
            <person name="Garbe J."/>
        </authorList>
    </citation>
    <scope>NUCLEOTIDE SEQUENCE</scope>
    <source>
        <strain evidence="1">Duluth1</strain>
        <tissue evidence="1">Whole animal</tissue>
    </source>
</reference>
<evidence type="ECO:0000313" key="1">
    <source>
        <dbReference type="EMBL" id="KAH3882935.1"/>
    </source>
</evidence>
<gene>
    <name evidence="1" type="ORF">DPMN_006882</name>
</gene>
<protein>
    <submittedName>
        <fullName evidence="1">Uncharacterized protein</fullName>
    </submittedName>
</protein>
<comment type="caution">
    <text evidence="1">The sequence shown here is derived from an EMBL/GenBank/DDBJ whole genome shotgun (WGS) entry which is preliminary data.</text>
</comment>
<keyword evidence="2" id="KW-1185">Reference proteome</keyword>